<evidence type="ECO:0000256" key="1">
    <source>
        <dbReference type="ARBA" id="ARBA00001971"/>
    </source>
</evidence>
<dbReference type="PANTHER" id="PTHR46696:SF1">
    <property type="entry name" value="CYTOCHROME P450 YJIB-RELATED"/>
    <property type="match status" value="1"/>
</dbReference>
<evidence type="ECO:0000256" key="4">
    <source>
        <dbReference type="ARBA" id="ARBA00022723"/>
    </source>
</evidence>
<protein>
    <submittedName>
        <fullName evidence="9">Cytochrome p450</fullName>
    </submittedName>
</protein>
<dbReference type="InterPro" id="IPR036396">
    <property type="entry name" value="Cyt_P450_sf"/>
</dbReference>
<sequence>MSEAIKQADDIIPDPYSLPIDALSVVQARLFQTDSHWAYFERLRKEDPVHLNDDEDWGRHWSITKFNDIMYVDKHHDLFSSEDGITLGLPTSRQHERANFQTSNFIAMDPPKHDVQRATVSPVVQPSNLALMESTIRERVCNILDSLPRDKEFNWVDLVSIELTTQMLATLFDFPFEDRRLLTHWSDIATAGPDSDIDYRVRQQELMKCLEYFTRLWNERVNEPPRTDLISMLAHGENTRDMDPMEYLGNLILLIVGGNDTTRNSLTGGVLALNQNPDQYQKLKENPDLIPKLVPEIIRWQTPLAYMRRTAAQDTELGGKQIKKGDKLLMWYVSGNRDEEVIDNPNDFIIDRANPRHHLSFGFGIHRCMGNRLAEMQIKIAWEEILKRFDKVEVTGEPVRTLSTFVKGYTHLPVRLHEKQ</sequence>
<dbReference type="CDD" id="cd11033">
    <property type="entry name" value="CYP142-like"/>
    <property type="match status" value="1"/>
</dbReference>
<keyword evidence="6 8" id="KW-0408">Iron</keyword>
<accession>E0XZZ2</accession>
<reference evidence="9" key="1">
    <citation type="journal article" date="2011" name="Environ. Microbiol.">
        <title>Time-series analyses of Monterey Bay coastal microbial picoplankton using a 'genome proxy' microarray.</title>
        <authorList>
            <person name="Rich V.I."/>
            <person name="Pham V.D."/>
            <person name="Eppley J."/>
            <person name="Shi Y."/>
            <person name="DeLong E.F."/>
        </authorList>
    </citation>
    <scope>NUCLEOTIDE SEQUENCE</scope>
</reference>
<dbReference type="AlphaFoldDB" id="E0XZZ2"/>
<dbReference type="GO" id="GO:0016705">
    <property type="term" value="F:oxidoreductase activity, acting on paired donors, with incorporation or reduction of molecular oxygen"/>
    <property type="evidence" value="ECO:0007669"/>
    <property type="project" value="InterPro"/>
</dbReference>
<name>E0XZZ2_9GAMM</name>
<dbReference type="EMBL" id="GU474936">
    <property type="protein sequence ID" value="ADI19983.1"/>
    <property type="molecule type" value="Genomic_DNA"/>
</dbReference>
<dbReference type="PROSITE" id="PS00086">
    <property type="entry name" value="CYTOCHROME_P450"/>
    <property type="match status" value="1"/>
</dbReference>
<evidence type="ECO:0000256" key="5">
    <source>
        <dbReference type="ARBA" id="ARBA00023002"/>
    </source>
</evidence>
<dbReference type="InterPro" id="IPR001128">
    <property type="entry name" value="Cyt_P450"/>
</dbReference>
<dbReference type="InterPro" id="IPR002397">
    <property type="entry name" value="Cyt_P450_B"/>
</dbReference>
<evidence type="ECO:0000256" key="2">
    <source>
        <dbReference type="ARBA" id="ARBA00010617"/>
    </source>
</evidence>
<evidence type="ECO:0000256" key="8">
    <source>
        <dbReference type="RuleBase" id="RU000461"/>
    </source>
</evidence>
<keyword evidence="4 8" id="KW-0479">Metal-binding</keyword>
<dbReference type="PANTHER" id="PTHR46696">
    <property type="entry name" value="P450, PUTATIVE (EUROFUNG)-RELATED"/>
    <property type="match status" value="1"/>
</dbReference>
<comment type="cofactor">
    <cofactor evidence="1">
        <name>heme</name>
        <dbReference type="ChEBI" id="CHEBI:30413"/>
    </cofactor>
</comment>
<dbReference type="Gene3D" id="1.10.630.10">
    <property type="entry name" value="Cytochrome P450"/>
    <property type="match status" value="1"/>
</dbReference>
<evidence type="ECO:0000313" key="9">
    <source>
        <dbReference type="EMBL" id="ADI19983.1"/>
    </source>
</evidence>
<comment type="similarity">
    <text evidence="2 8">Belongs to the cytochrome P450 family.</text>
</comment>
<organism evidence="9">
    <name type="scientific">uncultured gamma proteobacterium EB000_65A11</name>
    <dbReference type="NCBI Taxonomy" id="710972"/>
    <lineage>
        <taxon>Bacteria</taxon>
        <taxon>Pseudomonadati</taxon>
        <taxon>Pseudomonadota</taxon>
        <taxon>Gammaproteobacteria</taxon>
        <taxon>environmental samples</taxon>
    </lineage>
</organism>
<dbReference type="InterPro" id="IPR017972">
    <property type="entry name" value="Cyt_P450_CS"/>
</dbReference>
<dbReference type="PRINTS" id="PR00359">
    <property type="entry name" value="BP450"/>
</dbReference>
<keyword evidence="3 8" id="KW-0349">Heme</keyword>
<proteinExistence type="inferred from homology"/>
<keyword evidence="7 8" id="KW-0503">Monooxygenase</keyword>
<dbReference type="GO" id="GO:0004497">
    <property type="term" value="F:monooxygenase activity"/>
    <property type="evidence" value="ECO:0007669"/>
    <property type="project" value="UniProtKB-KW"/>
</dbReference>
<evidence type="ECO:0000256" key="6">
    <source>
        <dbReference type="ARBA" id="ARBA00023004"/>
    </source>
</evidence>
<dbReference type="FunFam" id="1.10.630.10:FF:000018">
    <property type="entry name" value="Cytochrome P450 monooxygenase"/>
    <property type="match status" value="1"/>
</dbReference>
<evidence type="ECO:0000256" key="7">
    <source>
        <dbReference type="ARBA" id="ARBA00023033"/>
    </source>
</evidence>
<dbReference type="SUPFAM" id="SSF48264">
    <property type="entry name" value="Cytochrome P450"/>
    <property type="match status" value="1"/>
</dbReference>
<evidence type="ECO:0000256" key="3">
    <source>
        <dbReference type="ARBA" id="ARBA00022617"/>
    </source>
</evidence>
<keyword evidence="5 8" id="KW-0560">Oxidoreductase</keyword>
<dbReference type="GO" id="GO:0020037">
    <property type="term" value="F:heme binding"/>
    <property type="evidence" value="ECO:0007669"/>
    <property type="project" value="InterPro"/>
</dbReference>
<dbReference type="Pfam" id="PF00067">
    <property type="entry name" value="p450"/>
    <property type="match status" value="1"/>
</dbReference>
<dbReference type="GO" id="GO:0005506">
    <property type="term" value="F:iron ion binding"/>
    <property type="evidence" value="ECO:0007669"/>
    <property type="project" value="InterPro"/>
</dbReference>